<keyword evidence="3 5" id="KW-1133">Transmembrane helix</keyword>
<dbReference type="EMBL" id="BAABKX010000001">
    <property type="protein sequence ID" value="GAA5044261.1"/>
    <property type="molecule type" value="Genomic_DNA"/>
</dbReference>
<feature type="transmembrane region" description="Helical" evidence="5">
    <location>
        <begin position="6"/>
        <end position="23"/>
    </location>
</feature>
<feature type="transmembrane region" description="Helical" evidence="5">
    <location>
        <begin position="218"/>
        <end position="237"/>
    </location>
</feature>
<dbReference type="GO" id="GO:0008273">
    <property type="term" value="F:calcium, potassium:sodium antiporter activity"/>
    <property type="evidence" value="ECO:0007669"/>
    <property type="project" value="TreeGrafter"/>
</dbReference>
<dbReference type="RefSeq" id="WP_227775805.1">
    <property type="nucleotide sequence ID" value="NZ_BAABKX010000001.1"/>
</dbReference>
<dbReference type="PANTHER" id="PTHR10846">
    <property type="entry name" value="SODIUM/POTASSIUM/CALCIUM EXCHANGER"/>
    <property type="match status" value="1"/>
</dbReference>
<feature type="domain" description="Sodium/calcium exchanger membrane region" evidence="6">
    <location>
        <begin position="8"/>
        <end position="163"/>
    </location>
</feature>
<evidence type="ECO:0000256" key="4">
    <source>
        <dbReference type="ARBA" id="ARBA00023136"/>
    </source>
</evidence>
<evidence type="ECO:0000256" key="5">
    <source>
        <dbReference type="SAM" id="Phobius"/>
    </source>
</evidence>
<proteinExistence type="predicted"/>
<dbReference type="Gene3D" id="1.20.1420.30">
    <property type="entry name" value="NCX, central ion-binding region"/>
    <property type="match status" value="1"/>
</dbReference>
<feature type="transmembrane region" description="Helical" evidence="5">
    <location>
        <begin position="144"/>
        <end position="163"/>
    </location>
</feature>
<feature type="transmembrane region" description="Helical" evidence="5">
    <location>
        <begin position="311"/>
        <end position="335"/>
    </location>
</feature>
<dbReference type="Pfam" id="PF01699">
    <property type="entry name" value="Na_Ca_ex"/>
    <property type="match status" value="2"/>
</dbReference>
<dbReference type="InterPro" id="IPR004837">
    <property type="entry name" value="NaCa_Exmemb"/>
</dbReference>
<feature type="transmembrane region" description="Helical" evidence="5">
    <location>
        <begin position="73"/>
        <end position="92"/>
    </location>
</feature>
<dbReference type="GO" id="GO:0006874">
    <property type="term" value="P:intracellular calcium ion homeostasis"/>
    <property type="evidence" value="ECO:0007669"/>
    <property type="project" value="TreeGrafter"/>
</dbReference>
<dbReference type="GO" id="GO:0005886">
    <property type="term" value="C:plasma membrane"/>
    <property type="evidence" value="ECO:0007669"/>
    <property type="project" value="TreeGrafter"/>
</dbReference>
<reference evidence="7 8" key="1">
    <citation type="journal article" date="2019" name="Int. J. Syst. Evol. Microbiol.">
        <title>The Global Catalogue of Microorganisms (GCM) 10K type strain sequencing project: providing services to taxonomists for standard genome sequencing and annotation.</title>
        <authorList>
            <consortium name="The Broad Institute Genomics Platform"/>
            <consortium name="The Broad Institute Genome Sequencing Center for Infectious Disease"/>
            <person name="Wu L."/>
            <person name="Ma J."/>
        </authorList>
    </citation>
    <scope>NUCLEOTIDE SEQUENCE [LARGE SCALE GENOMIC DNA]</scope>
    <source>
        <strain evidence="7 8">JCM 17504</strain>
    </source>
</reference>
<evidence type="ECO:0000256" key="2">
    <source>
        <dbReference type="ARBA" id="ARBA00022692"/>
    </source>
</evidence>
<comment type="caution">
    <text evidence="7">The sequence shown here is derived from an EMBL/GenBank/DDBJ whole genome shotgun (WGS) entry which is preliminary data.</text>
</comment>
<dbReference type="GO" id="GO:0005262">
    <property type="term" value="F:calcium channel activity"/>
    <property type="evidence" value="ECO:0007669"/>
    <property type="project" value="TreeGrafter"/>
</dbReference>
<sequence>MLTELAWLVVLAVGSTAVVWKGSNMLERASKRLSAYYDLPPIVQGAIVVAVGSSFPELSSVVVSTWFHGEFDLGVSAVVGSAIFNLLVIPALSGIFSDGVEADRSVVYKEAQFYMIAVSVLIITFALAVIYYPVPDVRLGGTVTWQLALIPIAFYCVYIFTQYQDTQDHDADEAPEDINPLREWGLLLASLLVIAVAVEGLVEAAIGFGDLFDTPSFIWGLTVIAAGTSLPDTLVSVRAAREDEGVTSLANVFGSNVFDLLVAVPTGVLIAGSANIDFAVTVPMMGFLTLATIVVFGFLRTELTLTKGESWGLLGVYGLFLVWMLLETAGVTNLVPGA</sequence>
<dbReference type="Proteomes" id="UP001501729">
    <property type="component" value="Unassembled WGS sequence"/>
</dbReference>
<feature type="transmembrane region" description="Helical" evidence="5">
    <location>
        <begin position="184"/>
        <end position="206"/>
    </location>
</feature>
<dbReference type="InterPro" id="IPR044880">
    <property type="entry name" value="NCX_ion-bd_dom_sf"/>
</dbReference>
<feature type="transmembrane region" description="Helical" evidence="5">
    <location>
        <begin position="113"/>
        <end position="132"/>
    </location>
</feature>
<evidence type="ECO:0000313" key="8">
    <source>
        <dbReference type="Proteomes" id="UP001501729"/>
    </source>
</evidence>
<keyword evidence="4 5" id="KW-0472">Membrane</keyword>
<accession>A0AAV3UDW0</accession>
<keyword evidence="2 5" id="KW-0812">Transmembrane</keyword>
<evidence type="ECO:0000256" key="3">
    <source>
        <dbReference type="ARBA" id="ARBA00022989"/>
    </source>
</evidence>
<protein>
    <submittedName>
        <fullName evidence="7">Sodium:calcium antiporter</fullName>
    </submittedName>
</protein>
<organism evidence="7 8">
    <name type="scientific">Haladaptatus pallidirubidus</name>
    <dbReference type="NCBI Taxonomy" id="1008152"/>
    <lineage>
        <taxon>Archaea</taxon>
        <taxon>Methanobacteriati</taxon>
        <taxon>Methanobacteriota</taxon>
        <taxon>Stenosarchaea group</taxon>
        <taxon>Halobacteria</taxon>
        <taxon>Halobacteriales</taxon>
        <taxon>Haladaptataceae</taxon>
        <taxon>Haladaptatus</taxon>
    </lineage>
</organism>
<comment type="subcellular location">
    <subcellularLocation>
        <location evidence="1">Membrane</location>
        <topology evidence="1">Multi-pass membrane protein</topology>
    </subcellularLocation>
</comment>
<feature type="transmembrane region" description="Helical" evidence="5">
    <location>
        <begin position="249"/>
        <end position="272"/>
    </location>
</feature>
<dbReference type="GeneID" id="68611580"/>
<dbReference type="PANTHER" id="PTHR10846:SF8">
    <property type="entry name" value="INNER MEMBRANE PROTEIN YRBG"/>
    <property type="match status" value="1"/>
</dbReference>
<keyword evidence="8" id="KW-1185">Reference proteome</keyword>
<name>A0AAV3UDW0_9EURY</name>
<feature type="domain" description="Sodium/calcium exchanger membrane region" evidence="6">
    <location>
        <begin position="184"/>
        <end position="325"/>
    </location>
</feature>
<evidence type="ECO:0000259" key="6">
    <source>
        <dbReference type="Pfam" id="PF01699"/>
    </source>
</evidence>
<gene>
    <name evidence="7" type="ORF">GCM10025751_10210</name>
</gene>
<feature type="transmembrane region" description="Helical" evidence="5">
    <location>
        <begin position="278"/>
        <end position="299"/>
    </location>
</feature>
<dbReference type="InterPro" id="IPR004481">
    <property type="entry name" value="K/Na/Ca-exchanger"/>
</dbReference>
<feature type="transmembrane region" description="Helical" evidence="5">
    <location>
        <begin position="35"/>
        <end position="53"/>
    </location>
</feature>
<evidence type="ECO:0000313" key="7">
    <source>
        <dbReference type="EMBL" id="GAA5044261.1"/>
    </source>
</evidence>
<evidence type="ECO:0000256" key="1">
    <source>
        <dbReference type="ARBA" id="ARBA00004141"/>
    </source>
</evidence>
<dbReference type="AlphaFoldDB" id="A0AAV3UDW0"/>